<keyword evidence="2" id="KW-0238">DNA-binding</keyword>
<keyword evidence="3" id="KW-0804">Transcription</keyword>
<dbReference type="PROSITE" id="PS01124">
    <property type="entry name" value="HTH_ARAC_FAMILY_2"/>
    <property type="match status" value="1"/>
</dbReference>
<dbReference type="OrthoDB" id="192171at2"/>
<dbReference type="InterPro" id="IPR037923">
    <property type="entry name" value="HTH-like"/>
</dbReference>
<dbReference type="PROSITE" id="PS00041">
    <property type="entry name" value="HTH_ARAC_FAMILY_1"/>
    <property type="match status" value="1"/>
</dbReference>
<dbReference type="GO" id="GO:0043565">
    <property type="term" value="F:sequence-specific DNA binding"/>
    <property type="evidence" value="ECO:0007669"/>
    <property type="project" value="InterPro"/>
</dbReference>
<accession>A0A328U4L5</accession>
<evidence type="ECO:0000256" key="1">
    <source>
        <dbReference type="ARBA" id="ARBA00023015"/>
    </source>
</evidence>
<feature type="domain" description="HTH araC/xylS-type" evidence="4">
    <location>
        <begin position="187"/>
        <end position="285"/>
    </location>
</feature>
<dbReference type="SMART" id="SM00342">
    <property type="entry name" value="HTH_ARAC"/>
    <property type="match status" value="1"/>
</dbReference>
<protein>
    <submittedName>
        <fullName evidence="5">AraC family transcriptional regulator</fullName>
    </submittedName>
</protein>
<dbReference type="PANTHER" id="PTHR43280:SF30">
    <property type="entry name" value="MMSAB OPERON REGULATORY PROTEIN"/>
    <property type="match status" value="1"/>
</dbReference>
<dbReference type="PANTHER" id="PTHR43280">
    <property type="entry name" value="ARAC-FAMILY TRANSCRIPTIONAL REGULATOR"/>
    <property type="match status" value="1"/>
</dbReference>
<dbReference type="InterPro" id="IPR014710">
    <property type="entry name" value="RmlC-like_jellyroll"/>
</dbReference>
<evidence type="ECO:0000256" key="2">
    <source>
        <dbReference type="ARBA" id="ARBA00023125"/>
    </source>
</evidence>
<dbReference type="Proteomes" id="UP000249260">
    <property type="component" value="Unassembled WGS sequence"/>
</dbReference>
<dbReference type="InterPro" id="IPR003313">
    <property type="entry name" value="AraC-bd"/>
</dbReference>
<comment type="caution">
    <text evidence="5">The sequence shown here is derived from an EMBL/GenBank/DDBJ whole genome shotgun (WGS) entry which is preliminary data.</text>
</comment>
<evidence type="ECO:0000313" key="5">
    <source>
        <dbReference type="EMBL" id="RAP77580.1"/>
    </source>
</evidence>
<dbReference type="Pfam" id="PF02311">
    <property type="entry name" value="AraC_binding"/>
    <property type="match status" value="1"/>
</dbReference>
<evidence type="ECO:0000259" key="4">
    <source>
        <dbReference type="PROSITE" id="PS01124"/>
    </source>
</evidence>
<dbReference type="InterPro" id="IPR018062">
    <property type="entry name" value="HTH_AraC-typ_CS"/>
</dbReference>
<sequence>MDCLQLPIPPLPQFVTVGHSVWRPGNQHFERSFPMYDLLLVVKGTIYITEDQVPYTIGAGDLLLLEPGRTHVGHRPCTEDSEIYWVHFYHPLQAAPIAGQQIPWTSILEPGTDADFLPRRQLMFLPKWANVDPKPLLPILRDMLDIQRKLNLENATRLHGLLVRLLEQLQQLTVQSTKASRSLMLSRKLEAFLARFVKEPFRSESLEEEFHFNPEYLSRCLKKHTGKTPVQYIRHLKVEEAKRLLAASELPVPVVAESIGIEDYNYFIRMFRETAGQTPGDYRRSRQGLS</sequence>
<keyword evidence="1" id="KW-0805">Transcription regulation</keyword>
<organism evidence="5 6">
    <name type="scientific">Paenibacillus montanisoli</name>
    <dbReference type="NCBI Taxonomy" id="2081970"/>
    <lineage>
        <taxon>Bacteria</taxon>
        <taxon>Bacillati</taxon>
        <taxon>Bacillota</taxon>
        <taxon>Bacilli</taxon>
        <taxon>Bacillales</taxon>
        <taxon>Paenibacillaceae</taxon>
        <taxon>Paenibacillus</taxon>
    </lineage>
</organism>
<dbReference type="RefSeq" id="WP_112880703.1">
    <property type="nucleotide sequence ID" value="NZ_QLUW01000001.1"/>
</dbReference>
<dbReference type="AlphaFoldDB" id="A0A328U4L5"/>
<dbReference type="SUPFAM" id="SSF46689">
    <property type="entry name" value="Homeodomain-like"/>
    <property type="match status" value="1"/>
</dbReference>
<dbReference type="InterPro" id="IPR009057">
    <property type="entry name" value="Homeodomain-like_sf"/>
</dbReference>
<gene>
    <name evidence="5" type="ORF">DL346_03630</name>
</gene>
<dbReference type="SUPFAM" id="SSF51215">
    <property type="entry name" value="Regulatory protein AraC"/>
    <property type="match status" value="1"/>
</dbReference>
<reference evidence="5 6" key="1">
    <citation type="submission" date="2018-06" db="EMBL/GenBank/DDBJ databases">
        <title>Paenibacillus montanisoli sp. nov., isolated from mountain area soil.</title>
        <authorList>
            <person name="Wu M."/>
        </authorList>
    </citation>
    <scope>NUCLEOTIDE SEQUENCE [LARGE SCALE GENOMIC DNA]</scope>
    <source>
        <strain evidence="5 6">RA17</strain>
    </source>
</reference>
<dbReference type="Pfam" id="PF12833">
    <property type="entry name" value="HTH_18"/>
    <property type="match status" value="1"/>
</dbReference>
<keyword evidence="6" id="KW-1185">Reference proteome</keyword>
<name>A0A328U4L5_9BACL</name>
<dbReference type="Gene3D" id="1.10.10.60">
    <property type="entry name" value="Homeodomain-like"/>
    <property type="match status" value="2"/>
</dbReference>
<evidence type="ECO:0000256" key="3">
    <source>
        <dbReference type="ARBA" id="ARBA00023163"/>
    </source>
</evidence>
<evidence type="ECO:0000313" key="6">
    <source>
        <dbReference type="Proteomes" id="UP000249260"/>
    </source>
</evidence>
<dbReference type="InterPro" id="IPR018060">
    <property type="entry name" value="HTH_AraC"/>
</dbReference>
<dbReference type="GO" id="GO:0003700">
    <property type="term" value="F:DNA-binding transcription factor activity"/>
    <property type="evidence" value="ECO:0007669"/>
    <property type="project" value="InterPro"/>
</dbReference>
<proteinExistence type="predicted"/>
<dbReference type="Gene3D" id="2.60.120.10">
    <property type="entry name" value="Jelly Rolls"/>
    <property type="match status" value="1"/>
</dbReference>
<dbReference type="EMBL" id="QLUW01000001">
    <property type="protein sequence ID" value="RAP77580.1"/>
    <property type="molecule type" value="Genomic_DNA"/>
</dbReference>